<organism evidence="8 9">
    <name type="scientific">Phyllosticta capitalensis</name>
    <dbReference type="NCBI Taxonomy" id="121624"/>
    <lineage>
        <taxon>Eukaryota</taxon>
        <taxon>Fungi</taxon>
        <taxon>Dikarya</taxon>
        <taxon>Ascomycota</taxon>
        <taxon>Pezizomycotina</taxon>
        <taxon>Dothideomycetes</taxon>
        <taxon>Dothideomycetes incertae sedis</taxon>
        <taxon>Botryosphaeriales</taxon>
        <taxon>Phyllostictaceae</taxon>
        <taxon>Phyllosticta</taxon>
    </lineage>
</organism>
<keyword evidence="9" id="KW-1185">Reference proteome</keyword>
<evidence type="ECO:0000256" key="1">
    <source>
        <dbReference type="ARBA" id="ARBA00004123"/>
    </source>
</evidence>
<comment type="caution">
    <text evidence="8">The sequence shown here is derived from an EMBL/GenBank/DDBJ whole genome shotgun (WGS) entry which is preliminary data.</text>
</comment>
<evidence type="ECO:0000256" key="3">
    <source>
        <dbReference type="ARBA" id="ARBA00022490"/>
    </source>
</evidence>
<feature type="compositionally biased region" description="Low complexity" evidence="6">
    <location>
        <begin position="230"/>
        <end position="241"/>
    </location>
</feature>
<keyword evidence="3" id="KW-0963">Cytoplasm</keyword>
<dbReference type="EMBL" id="JBBWRZ010000007">
    <property type="protein sequence ID" value="KAK8232078.1"/>
    <property type="molecule type" value="Genomic_DNA"/>
</dbReference>
<dbReference type="Pfam" id="PF00226">
    <property type="entry name" value="DnaJ"/>
    <property type="match status" value="1"/>
</dbReference>
<feature type="compositionally biased region" description="Basic and acidic residues" evidence="6">
    <location>
        <begin position="160"/>
        <end position="219"/>
    </location>
</feature>
<evidence type="ECO:0000313" key="9">
    <source>
        <dbReference type="Proteomes" id="UP001492380"/>
    </source>
</evidence>
<comment type="subcellular location">
    <subcellularLocation>
        <location evidence="2">Cytoplasm</location>
    </subcellularLocation>
    <subcellularLocation>
        <location evidence="1">Nucleus</location>
    </subcellularLocation>
</comment>
<dbReference type="PRINTS" id="PR00625">
    <property type="entry name" value="JDOMAIN"/>
</dbReference>
<protein>
    <recommendedName>
        <fullName evidence="7">J domain-containing protein</fullName>
    </recommendedName>
</protein>
<dbReference type="PANTHER" id="PTHR44313">
    <property type="entry name" value="DNAJ HOMOLOG SUBFAMILY C MEMBER 17"/>
    <property type="match status" value="1"/>
</dbReference>
<accession>A0ABR1YK63</accession>
<dbReference type="SUPFAM" id="SSF46565">
    <property type="entry name" value="Chaperone J-domain"/>
    <property type="match status" value="1"/>
</dbReference>
<evidence type="ECO:0000256" key="5">
    <source>
        <dbReference type="ARBA" id="ARBA00023242"/>
    </source>
</evidence>
<dbReference type="Gene3D" id="1.10.287.110">
    <property type="entry name" value="DnaJ domain"/>
    <property type="match status" value="1"/>
</dbReference>
<evidence type="ECO:0000256" key="6">
    <source>
        <dbReference type="SAM" id="MobiDB-lite"/>
    </source>
</evidence>
<feature type="compositionally biased region" description="Polar residues" evidence="6">
    <location>
        <begin position="251"/>
        <end position="265"/>
    </location>
</feature>
<dbReference type="SMART" id="SM00271">
    <property type="entry name" value="DnaJ"/>
    <property type="match status" value="1"/>
</dbReference>
<keyword evidence="4" id="KW-0143">Chaperone</keyword>
<feature type="region of interest" description="Disordered" evidence="6">
    <location>
        <begin position="127"/>
        <end position="320"/>
    </location>
</feature>
<dbReference type="InterPro" id="IPR052094">
    <property type="entry name" value="Pre-mRNA-splicing_ERAD"/>
</dbReference>
<feature type="domain" description="J" evidence="7">
    <location>
        <begin position="69"/>
        <end position="134"/>
    </location>
</feature>
<dbReference type="Proteomes" id="UP001492380">
    <property type="component" value="Unassembled WGS sequence"/>
</dbReference>
<evidence type="ECO:0000259" key="7">
    <source>
        <dbReference type="PROSITE" id="PS50076"/>
    </source>
</evidence>
<sequence length="320" mass="35855">MVWRSDLQERHNAKAVAHEHRPHIPANRVQLLAITITSTPPLSQRSTASKMTKDEVSDEAKALVTSDINLYELLGIEPTADAKALKSAWRKTSLKYHPDKNQDNPSAVEKFYLAKNAVELLSDPTLRAQHDNGREARAQKERANALLDAKRRQMVADLEAGERGAKRKRAEEADAEERLQRELKRLAQDGERRRREREELKAREREEEARRDYEREMRRKSGVHVQPNGTSTTTPSTATPSKPKRPFDVGSGSQSAPSTPANSKGNKAPAFSFSPKTPGGSSKFEQDTLARLKARQAEKKKLEEQIRQQEAEKAQGAAAS</sequence>
<dbReference type="PROSITE" id="PS50076">
    <property type="entry name" value="DNAJ_2"/>
    <property type="match status" value="1"/>
</dbReference>
<proteinExistence type="predicted"/>
<dbReference type="InterPro" id="IPR036869">
    <property type="entry name" value="J_dom_sf"/>
</dbReference>
<keyword evidence="5" id="KW-0539">Nucleus</keyword>
<dbReference type="InterPro" id="IPR001623">
    <property type="entry name" value="DnaJ_domain"/>
</dbReference>
<reference evidence="8 9" key="1">
    <citation type="submission" date="2024-04" db="EMBL/GenBank/DDBJ databases">
        <title>Phyllosticta paracitricarpa is synonymous to the EU quarantine fungus P. citricarpa based on phylogenomic analyses.</title>
        <authorList>
            <consortium name="Lawrence Berkeley National Laboratory"/>
            <person name="Van Ingen-Buijs V.A."/>
            <person name="Van Westerhoven A.C."/>
            <person name="Haridas S."/>
            <person name="Skiadas P."/>
            <person name="Martin F."/>
            <person name="Groenewald J.Z."/>
            <person name="Crous P.W."/>
            <person name="Seidl M.F."/>
        </authorList>
    </citation>
    <scope>NUCLEOTIDE SEQUENCE [LARGE SCALE GENOMIC DNA]</scope>
    <source>
        <strain evidence="8 9">CBS 123374</strain>
    </source>
</reference>
<evidence type="ECO:0000256" key="4">
    <source>
        <dbReference type="ARBA" id="ARBA00023186"/>
    </source>
</evidence>
<evidence type="ECO:0000313" key="8">
    <source>
        <dbReference type="EMBL" id="KAK8232078.1"/>
    </source>
</evidence>
<feature type="compositionally biased region" description="Basic and acidic residues" evidence="6">
    <location>
        <begin position="128"/>
        <end position="151"/>
    </location>
</feature>
<dbReference type="PANTHER" id="PTHR44313:SF1">
    <property type="entry name" value="DNAJ HOMOLOG SUBFAMILY C MEMBER 17"/>
    <property type="match status" value="1"/>
</dbReference>
<name>A0ABR1YK63_9PEZI</name>
<dbReference type="CDD" id="cd06257">
    <property type="entry name" value="DnaJ"/>
    <property type="match status" value="1"/>
</dbReference>
<gene>
    <name evidence="8" type="ORF">HDK90DRAFT_554745</name>
</gene>
<evidence type="ECO:0000256" key="2">
    <source>
        <dbReference type="ARBA" id="ARBA00004496"/>
    </source>
</evidence>
<feature type="compositionally biased region" description="Basic and acidic residues" evidence="6">
    <location>
        <begin position="284"/>
        <end position="313"/>
    </location>
</feature>